<evidence type="ECO:0000256" key="7">
    <source>
        <dbReference type="ARBA" id="ARBA00023136"/>
    </source>
</evidence>
<comment type="caution">
    <text evidence="9">The sequence shown here is derived from an EMBL/GenBank/DDBJ whole genome shotgun (WGS) entry which is preliminary data.</text>
</comment>
<feature type="transmembrane region" description="Helical" evidence="8">
    <location>
        <begin position="129"/>
        <end position="150"/>
    </location>
</feature>
<dbReference type="GO" id="GO:0022857">
    <property type="term" value="F:transmembrane transporter activity"/>
    <property type="evidence" value="ECO:0007669"/>
    <property type="project" value="InterPro"/>
</dbReference>
<evidence type="ECO:0000256" key="3">
    <source>
        <dbReference type="ARBA" id="ARBA00022448"/>
    </source>
</evidence>
<dbReference type="CDD" id="cd06550">
    <property type="entry name" value="TM_ABC_iron-siderophores_like"/>
    <property type="match status" value="1"/>
</dbReference>
<comment type="similarity">
    <text evidence="2">Belongs to the binding-protein-dependent transport system permease family. FecCD subfamily.</text>
</comment>
<dbReference type="Pfam" id="PF01032">
    <property type="entry name" value="FecCD"/>
    <property type="match status" value="1"/>
</dbReference>
<keyword evidence="5 8" id="KW-0812">Transmembrane</keyword>
<dbReference type="PANTHER" id="PTHR30472:SF24">
    <property type="entry name" value="FERRIC ENTEROBACTIN TRANSPORT SYSTEM PERMEASE PROTEIN FEPG"/>
    <property type="match status" value="1"/>
</dbReference>
<dbReference type="Proteomes" id="UP000275076">
    <property type="component" value="Unassembled WGS sequence"/>
</dbReference>
<feature type="transmembrane region" description="Helical" evidence="8">
    <location>
        <begin position="76"/>
        <end position="96"/>
    </location>
</feature>
<feature type="transmembrane region" description="Helical" evidence="8">
    <location>
        <begin position="105"/>
        <end position="123"/>
    </location>
</feature>
<feature type="transmembrane region" description="Helical" evidence="8">
    <location>
        <begin position="207"/>
        <end position="229"/>
    </location>
</feature>
<dbReference type="Gene3D" id="1.10.3470.10">
    <property type="entry name" value="ABC transporter involved in vitamin B12 uptake, BtuC"/>
    <property type="match status" value="1"/>
</dbReference>
<gene>
    <name evidence="9" type="ORF">D7Z54_26490</name>
</gene>
<evidence type="ECO:0000313" key="10">
    <source>
        <dbReference type="Proteomes" id="UP000275076"/>
    </source>
</evidence>
<organism evidence="9 10">
    <name type="scientific">Salibacterium salarium</name>
    <dbReference type="NCBI Taxonomy" id="284579"/>
    <lineage>
        <taxon>Bacteria</taxon>
        <taxon>Bacillati</taxon>
        <taxon>Bacillota</taxon>
        <taxon>Bacilli</taxon>
        <taxon>Bacillales</taxon>
        <taxon>Bacillaceae</taxon>
    </lineage>
</organism>
<protein>
    <submittedName>
        <fullName evidence="9">Iron ABC transporter permease</fullName>
    </submittedName>
</protein>
<dbReference type="InterPro" id="IPR000522">
    <property type="entry name" value="ABC_transptr_permease_BtuC"/>
</dbReference>
<keyword evidence="7 8" id="KW-0472">Membrane</keyword>
<dbReference type="InterPro" id="IPR037294">
    <property type="entry name" value="ABC_BtuC-like"/>
</dbReference>
<evidence type="ECO:0000256" key="2">
    <source>
        <dbReference type="ARBA" id="ARBA00007935"/>
    </source>
</evidence>
<evidence type="ECO:0000313" key="9">
    <source>
        <dbReference type="EMBL" id="RSL30389.1"/>
    </source>
</evidence>
<reference evidence="9 10" key="1">
    <citation type="submission" date="2018-10" db="EMBL/GenBank/DDBJ databases">
        <title>Draft genome sequence of Bacillus salarius IM0101, isolated from a hypersaline soil in Inner Mongolia, China.</title>
        <authorList>
            <person name="Yamprayoonswat W."/>
            <person name="Boonvisut S."/>
            <person name="Jumpathong W."/>
            <person name="Sittihan S."/>
            <person name="Ruangsuj P."/>
            <person name="Wanthongcharoen S."/>
            <person name="Thongpramul N."/>
            <person name="Pimmason S."/>
            <person name="Yu B."/>
            <person name="Yasawong M."/>
        </authorList>
    </citation>
    <scope>NUCLEOTIDE SEQUENCE [LARGE SCALE GENOMIC DNA]</scope>
    <source>
        <strain evidence="9 10">IM0101</strain>
    </source>
</reference>
<evidence type="ECO:0000256" key="5">
    <source>
        <dbReference type="ARBA" id="ARBA00022692"/>
    </source>
</evidence>
<name>A0A428MWG5_9BACI</name>
<feature type="transmembrane region" description="Helical" evidence="8">
    <location>
        <begin position="162"/>
        <end position="187"/>
    </location>
</feature>
<evidence type="ECO:0000256" key="1">
    <source>
        <dbReference type="ARBA" id="ARBA00004651"/>
    </source>
</evidence>
<dbReference type="AlphaFoldDB" id="A0A428MWG5"/>
<keyword evidence="6 8" id="KW-1133">Transmembrane helix</keyword>
<feature type="transmembrane region" description="Helical" evidence="8">
    <location>
        <begin position="250"/>
        <end position="277"/>
    </location>
</feature>
<feature type="transmembrane region" description="Helical" evidence="8">
    <location>
        <begin position="21"/>
        <end position="41"/>
    </location>
</feature>
<keyword evidence="10" id="KW-1185">Reference proteome</keyword>
<proteinExistence type="inferred from homology"/>
<evidence type="ECO:0000256" key="8">
    <source>
        <dbReference type="SAM" id="Phobius"/>
    </source>
</evidence>
<feature type="transmembrane region" description="Helical" evidence="8">
    <location>
        <begin position="289"/>
        <end position="307"/>
    </location>
</feature>
<evidence type="ECO:0000256" key="6">
    <source>
        <dbReference type="ARBA" id="ARBA00022989"/>
    </source>
</evidence>
<dbReference type="PANTHER" id="PTHR30472">
    <property type="entry name" value="FERRIC ENTEROBACTIN TRANSPORT SYSTEM PERMEASE PROTEIN"/>
    <property type="match status" value="1"/>
</dbReference>
<dbReference type="RefSeq" id="WP_125560785.1">
    <property type="nucleotide sequence ID" value="NZ_RBVX01000038.1"/>
</dbReference>
<dbReference type="FunFam" id="1.10.3470.10:FF:000001">
    <property type="entry name" value="Vitamin B12 ABC transporter permease BtuC"/>
    <property type="match status" value="1"/>
</dbReference>
<dbReference type="GO" id="GO:0005886">
    <property type="term" value="C:plasma membrane"/>
    <property type="evidence" value="ECO:0007669"/>
    <property type="project" value="UniProtKB-SubCell"/>
</dbReference>
<accession>A0A428MWG5</accession>
<keyword evidence="4" id="KW-1003">Cell membrane</keyword>
<dbReference type="GO" id="GO:0033214">
    <property type="term" value="P:siderophore-iron import into cell"/>
    <property type="evidence" value="ECO:0007669"/>
    <property type="project" value="TreeGrafter"/>
</dbReference>
<dbReference type="OrthoDB" id="9811721at2"/>
<comment type="subcellular location">
    <subcellularLocation>
        <location evidence="1">Cell membrane</location>
        <topology evidence="1">Multi-pass membrane protein</topology>
    </subcellularLocation>
</comment>
<keyword evidence="3" id="KW-0813">Transport</keyword>
<dbReference type="SUPFAM" id="SSF81345">
    <property type="entry name" value="ABC transporter involved in vitamin B12 uptake, BtuC"/>
    <property type="match status" value="1"/>
</dbReference>
<sequence>MKPMFTIRKGPVSFQIEKHTVRVLVLLFLMTLGALALGPSLGNKLIHPFEVIQTVVGTGAGGNEFIVMNSRLPRTLVSLLVGAALGVSGVLLQGVVRNPLAAPDIIGVTGGASVAAVAFLTYAPESVGIGWLPAAAVVGALFISILIYSLAWKRGVTPIRLVLIGIGVAAVMSALTTFMIVVSSSVTASEAYLWLTGSVYGASWEDVYIMLPVVLLLTPAACLFSKSLNVQQFGDDTASGLGVRMQRTRFIVLGISVVAAGAAVAVVGAVGFVGLIAPHIARALVGKTFGGLIASSAFIGGLLLFGADLTARTIFYPVDVPAGVFTAAVGAPFFLYLLYRNRNQF</sequence>
<evidence type="ECO:0000256" key="4">
    <source>
        <dbReference type="ARBA" id="ARBA00022475"/>
    </source>
</evidence>
<dbReference type="EMBL" id="RBVX01000038">
    <property type="protein sequence ID" value="RSL30389.1"/>
    <property type="molecule type" value="Genomic_DNA"/>
</dbReference>
<feature type="transmembrane region" description="Helical" evidence="8">
    <location>
        <begin position="314"/>
        <end position="339"/>
    </location>
</feature>